<reference evidence="2 3" key="1">
    <citation type="submission" date="2024-05" db="EMBL/GenBank/DDBJ databases">
        <title>Culex pipiens pipiens assembly and annotation.</title>
        <authorList>
            <person name="Alout H."/>
            <person name="Durand T."/>
        </authorList>
    </citation>
    <scope>NUCLEOTIDE SEQUENCE [LARGE SCALE GENOMIC DNA]</scope>
    <source>
        <strain evidence="2">HA-2024</strain>
        <tissue evidence="2">Whole body</tissue>
    </source>
</reference>
<keyword evidence="1" id="KW-0732">Signal</keyword>
<feature type="chain" id="PRO_5044855203" evidence="1">
    <location>
        <begin position="18"/>
        <end position="92"/>
    </location>
</feature>
<sequence length="92" mass="10389">MKLVALFVLSIVGAIQTVKVIDESKVPQDILDGLDWVPEGDVRGGLKFPVIWDSKKYSLQLNQYGMLELIPRDLEIKELMEDAGIKVEYLDV</sequence>
<feature type="signal peptide" evidence="1">
    <location>
        <begin position="1"/>
        <end position="17"/>
    </location>
</feature>
<dbReference type="Proteomes" id="UP001562425">
    <property type="component" value="Unassembled WGS sequence"/>
</dbReference>
<organism evidence="2 3">
    <name type="scientific">Culex pipiens pipiens</name>
    <name type="common">Northern house mosquito</name>
    <dbReference type="NCBI Taxonomy" id="38569"/>
    <lineage>
        <taxon>Eukaryota</taxon>
        <taxon>Metazoa</taxon>
        <taxon>Ecdysozoa</taxon>
        <taxon>Arthropoda</taxon>
        <taxon>Hexapoda</taxon>
        <taxon>Insecta</taxon>
        <taxon>Pterygota</taxon>
        <taxon>Neoptera</taxon>
        <taxon>Endopterygota</taxon>
        <taxon>Diptera</taxon>
        <taxon>Nematocera</taxon>
        <taxon>Culicoidea</taxon>
        <taxon>Culicidae</taxon>
        <taxon>Culicinae</taxon>
        <taxon>Culicini</taxon>
        <taxon>Culex</taxon>
        <taxon>Culex</taxon>
    </lineage>
</organism>
<comment type="caution">
    <text evidence="2">The sequence shown here is derived from an EMBL/GenBank/DDBJ whole genome shotgun (WGS) entry which is preliminary data.</text>
</comment>
<proteinExistence type="predicted"/>
<dbReference type="AlphaFoldDB" id="A0ABD1CCM4"/>
<gene>
    <name evidence="2" type="ORF">pipiens_005009</name>
</gene>
<protein>
    <submittedName>
        <fullName evidence="2">Uncharacterized protein</fullName>
    </submittedName>
</protein>
<name>A0ABD1CCM4_CULPP</name>
<dbReference type="EMBL" id="JBEHCU010013670">
    <property type="protein sequence ID" value="KAL1374098.1"/>
    <property type="molecule type" value="Genomic_DNA"/>
</dbReference>
<evidence type="ECO:0000256" key="1">
    <source>
        <dbReference type="SAM" id="SignalP"/>
    </source>
</evidence>
<evidence type="ECO:0000313" key="2">
    <source>
        <dbReference type="EMBL" id="KAL1374098.1"/>
    </source>
</evidence>
<accession>A0ABD1CCM4</accession>
<evidence type="ECO:0000313" key="3">
    <source>
        <dbReference type="Proteomes" id="UP001562425"/>
    </source>
</evidence>
<keyword evidence="3" id="KW-1185">Reference proteome</keyword>